<feature type="domain" description="HTH rpiR-type" evidence="4">
    <location>
        <begin position="10"/>
        <end position="86"/>
    </location>
</feature>
<dbReference type="Gene3D" id="3.40.50.10490">
    <property type="entry name" value="Glucose-6-phosphate isomerase like protein, domain 1"/>
    <property type="match status" value="1"/>
</dbReference>
<dbReference type="InterPro" id="IPR035472">
    <property type="entry name" value="RpiR-like_SIS"/>
</dbReference>
<dbReference type="Pfam" id="PF01380">
    <property type="entry name" value="SIS"/>
    <property type="match status" value="1"/>
</dbReference>
<evidence type="ECO:0000256" key="3">
    <source>
        <dbReference type="ARBA" id="ARBA00023163"/>
    </source>
</evidence>
<evidence type="ECO:0000313" key="6">
    <source>
        <dbReference type="EMBL" id="GGA67979.1"/>
    </source>
</evidence>
<name>A0A916W5Q6_9BACT</name>
<dbReference type="Gene3D" id="1.10.10.10">
    <property type="entry name" value="Winged helix-like DNA-binding domain superfamily/Winged helix DNA-binding domain"/>
    <property type="match status" value="1"/>
</dbReference>
<dbReference type="GO" id="GO:0016301">
    <property type="term" value="F:kinase activity"/>
    <property type="evidence" value="ECO:0007669"/>
    <property type="project" value="UniProtKB-KW"/>
</dbReference>
<keyword evidence="2" id="KW-0238">DNA-binding</keyword>
<reference evidence="6" key="1">
    <citation type="journal article" date="2014" name="Int. J. Syst. Evol. Microbiol.">
        <title>Complete genome sequence of Corynebacterium casei LMG S-19264T (=DSM 44701T), isolated from a smear-ripened cheese.</title>
        <authorList>
            <consortium name="US DOE Joint Genome Institute (JGI-PGF)"/>
            <person name="Walter F."/>
            <person name="Albersmeier A."/>
            <person name="Kalinowski J."/>
            <person name="Ruckert C."/>
        </authorList>
    </citation>
    <scope>NUCLEOTIDE SEQUENCE</scope>
    <source>
        <strain evidence="6">CGMCC 1.15447</strain>
    </source>
</reference>
<dbReference type="PROSITE" id="PS51071">
    <property type="entry name" value="HTH_RPIR"/>
    <property type="match status" value="1"/>
</dbReference>
<organism evidence="6 7">
    <name type="scientific">Edaphobacter acidisoli</name>
    <dbReference type="NCBI Taxonomy" id="2040573"/>
    <lineage>
        <taxon>Bacteria</taxon>
        <taxon>Pseudomonadati</taxon>
        <taxon>Acidobacteriota</taxon>
        <taxon>Terriglobia</taxon>
        <taxon>Terriglobales</taxon>
        <taxon>Acidobacteriaceae</taxon>
        <taxon>Edaphobacter</taxon>
    </lineage>
</organism>
<keyword evidence="7" id="KW-1185">Reference proteome</keyword>
<keyword evidence="6" id="KW-0418">Kinase</keyword>
<dbReference type="GO" id="GO:0097367">
    <property type="term" value="F:carbohydrate derivative binding"/>
    <property type="evidence" value="ECO:0007669"/>
    <property type="project" value="InterPro"/>
</dbReference>
<evidence type="ECO:0000256" key="2">
    <source>
        <dbReference type="ARBA" id="ARBA00023125"/>
    </source>
</evidence>
<dbReference type="Proteomes" id="UP000648801">
    <property type="component" value="Unassembled WGS sequence"/>
</dbReference>
<evidence type="ECO:0000259" key="5">
    <source>
        <dbReference type="PROSITE" id="PS51464"/>
    </source>
</evidence>
<keyword evidence="3" id="KW-0804">Transcription</keyword>
<evidence type="ECO:0000256" key="1">
    <source>
        <dbReference type="ARBA" id="ARBA00023015"/>
    </source>
</evidence>
<dbReference type="CDD" id="cd05013">
    <property type="entry name" value="SIS_RpiR"/>
    <property type="match status" value="1"/>
</dbReference>
<keyword evidence="6" id="KW-0808">Transferase</keyword>
<reference evidence="6" key="2">
    <citation type="submission" date="2020-09" db="EMBL/GenBank/DDBJ databases">
        <authorList>
            <person name="Sun Q."/>
            <person name="Zhou Y."/>
        </authorList>
    </citation>
    <scope>NUCLEOTIDE SEQUENCE</scope>
    <source>
        <strain evidence="6">CGMCC 1.15447</strain>
    </source>
</reference>
<accession>A0A916W5Q6</accession>
<comment type="caution">
    <text evidence="6">The sequence shown here is derived from an EMBL/GenBank/DDBJ whole genome shotgun (WGS) entry which is preliminary data.</text>
</comment>
<dbReference type="InterPro" id="IPR001347">
    <property type="entry name" value="SIS_dom"/>
</dbReference>
<dbReference type="GO" id="GO:0003677">
    <property type="term" value="F:DNA binding"/>
    <property type="evidence" value="ECO:0007669"/>
    <property type="project" value="UniProtKB-KW"/>
</dbReference>
<dbReference type="PANTHER" id="PTHR30514:SF18">
    <property type="entry name" value="RPIR-FAMILY TRANSCRIPTIONAL REGULATOR"/>
    <property type="match status" value="1"/>
</dbReference>
<dbReference type="PANTHER" id="PTHR30514">
    <property type="entry name" value="GLUCOKINASE"/>
    <property type="match status" value="1"/>
</dbReference>
<dbReference type="InterPro" id="IPR009057">
    <property type="entry name" value="Homeodomain-like_sf"/>
</dbReference>
<feature type="domain" description="SIS" evidence="5">
    <location>
        <begin position="132"/>
        <end position="268"/>
    </location>
</feature>
<dbReference type="AlphaFoldDB" id="A0A916W5Q6"/>
<evidence type="ECO:0000259" key="4">
    <source>
        <dbReference type="PROSITE" id="PS51071"/>
    </source>
</evidence>
<dbReference type="InterPro" id="IPR036388">
    <property type="entry name" value="WH-like_DNA-bd_sf"/>
</dbReference>
<dbReference type="InterPro" id="IPR046348">
    <property type="entry name" value="SIS_dom_sf"/>
</dbReference>
<dbReference type="InterPro" id="IPR000281">
    <property type="entry name" value="HTH_RpiR"/>
</dbReference>
<dbReference type="RefSeq" id="WP_188759098.1">
    <property type="nucleotide sequence ID" value="NZ_BMJB01000001.1"/>
</dbReference>
<dbReference type="EMBL" id="BMJB01000001">
    <property type="protein sequence ID" value="GGA67979.1"/>
    <property type="molecule type" value="Genomic_DNA"/>
</dbReference>
<dbReference type="SUPFAM" id="SSF46689">
    <property type="entry name" value="Homeodomain-like"/>
    <property type="match status" value="1"/>
</dbReference>
<dbReference type="InterPro" id="IPR047640">
    <property type="entry name" value="RpiR-like"/>
</dbReference>
<evidence type="ECO:0000313" key="7">
    <source>
        <dbReference type="Proteomes" id="UP000648801"/>
    </source>
</evidence>
<gene>
    <name evidence="6" type="ORF">GCM10011507_19310</name>
</gene>
<dbReference type="PROSITE" id="PS51464">
    <property type="entry name" value="SIS"/>
    <property type="match status" value="1"/>
</dbReference>
<keyword evidence="1" id="KW-0805">Transcription regulation</keyword>
<sequence length="292" mass="32792">MPLSKEHRHFAYQPQLARPLDQLSERHQSIIRPVFEGPRDFVLLNVRDMANRLGTAPTTVVRIVQSLGFGSYKEFQHYLHDLSVTSTTILDSMQAAGHTDQPPRFLRDLRRQIVENLDFVEGHIDLQQILEIATRIHEARKTLLLAGDMASPLVDYMEYHLTIAGLPVLAATAPGRATHLVRSTEKGDVVIGISFRRGLRMTIEGIEHAKQNGAYCVGMTDSMLSPLARFTDDLLVVPIDSLSFAASYVAPLAVIDLITAGVGSLRRKQVVKRLKEADQEQKHGYRWYQTES</sequence>
<dbReference type="SUPFAM" id="SSF53697">
    <property type="entry name" value="SIS domain"/>
    <property type="match status" value="1"/>
</dbReference>
<dbReference type="GO" id="GO:1901135">
    <property type="term" value="P:carbohydrate derivative metabolic process"/>
    <property type="evidence" value="ECO:0007669"/>
    <property type="project" value="InterPro"/>
</dbReference>
<proteinExistence type="predicted"/>
<protein>
    <submittedName>
        <fullName evidence="6">N-acetylmannosamine kinase</fullName>
    </submittedName>
</protein>
<dbReference type="GO" id="GO:0003700">
    <property type="term" value="F:DNA-binding transcription factor activity"/>
    <property type="evidence" value="ECO:0007669"/>
    <property type="project" value="InterPro"/>
</dbReference>